<feature type="domain" description="Chemokine interleukin-8-like" evidence="6">
    <location>
        <begin position="34"/>
        <end position="91"/>
    </location>
</feature>
<dbReference type="InterPro" id="IPR001811">
    <property type="entry name" value="Chemokine_IL8-like_dom"/>
</dbReference>
<evidence type="ECO:0000256" key="4">
    <source>
        <dbReference type="ARBA" id="ARBA00023157"/>
    </source>
</evidence>
<keyword evidence="5" id="KW-0964">Secreted</keyword>
<name>A0AAX6QCW7_HETGA</name>
<proteinExistence type="inferred from homology"/>
<dbReference type="SMART" id="SM00199">
    <property type="entry name" value="SCY"/>
    <property type="match status" value="1"/>
</dbReference>
<gene>
    <name evidence="8" type="primary">Ccl16</name>
</gene>
<dbReference type="GO" id="GO:0005615">
    <property type="term" value="C:extracellular space"/>
    <property type="evidence" value="ECO:0007669"/>
    <property type="project" value="UniProtKB-KW"/>
</dbReference>
<dbReference type="PANTHER" id="PTHR12015">
    <property type="entry name" value="SMALL INDUCIBLE CYTOKINE A"/>
    <property type="match status" value="1"/>
</dbReference>
<dbReference type="FunFam" id="2.40.50.40:FF:000034">
    <property type="entry name" value="C-C motif chemokine"/>
    <property type="match status" value="1"/>
</dbReference>
<dbReference type="PROSITE" id="PS00472">
    <property type="entry name" value="SMALL_CYTOKINES_CC"/>
    <property type="match status" value="1"/>
</dbReference>
<feature type="signal peptide" evidence="5">
    <location>
        <begin position="1"/>
        <end position="20"/>
    </location>
</feature>
<keyword evidence="2 5" id="KW-0145">Chemotaxis</keyword>
<dbReference type="PANTHER" id="PTHR12015:SF21">
    <property type="entry name" value="C-C MOTIF CHEMOKINE 16"/>
    <property type="match status" value="1"/>
</dbReference>
<dbReference type="GO" id="GO:0008009">
    <property type="term" value="F:chemokine activity"/>
    <property type="evidence" value="ECO:0007669"/>
    <property type="project" value="InterPro"/>
</dbReference>
<dbReference type="Pfam" id="PF00048">
    <property type="entry name" value="IL8"/>
    <property type="match status" value="1"/>
</dbReference>
<comment type="similarity">
    <text evidence="1 5">Belongs to the intercrine beta (chemokine CC) family.</text>
</comment>
<evidence type="ECO:0000256" key="1">
    <source>
        <dbReference type="ARBA" id="ARBA00010868"/>
    </source>
</evidence>
<dbReference type="GO" id="GO:0048245">
    <property type="term" value="P:eosinophil chemotaxis"/>
    <property type="evidence" value="ECO:0007669"/>
    <property type="project" value="TreeGrafter"/>
</dbReference>
<protein>
    <recommendedName>
        <fullName evidence="5">C-C motif chemokine</fullName>
    </recommendedName>
</protein>
<dbReference type="GO" id="GO:0061844">
    <property type="term" value="P:antimicrobial humoral immune response mediated by antimicrobial peptide"/>
    <property type="evidence" value="ECO:0007669"/>
    <property type="project" value="TreeGrafter"/>
</dbReference>
<reference evidence="8" key="1">
    <citation type="submission" date="2025-08" db="UniProtKB">
        <authorList>
            <consortium name="RefSeq"/>
        </authorList>
    </citation>
    <scope>IDENTIFICATION</scope>
</reference>
<accession>A0AAX6QCW7</accession>
<evidence type="ECO:0000313" key="8">
    <source>
        <dbReference type="RefSeq" id="XP_004870721.1"/>
    </source>
</evidence>
<dbReference type="SUPFAM" id="SSF54117">
    <property type="entry name" value="Interleukin 8-like chemokines"/>
    <property type="match status" value="1"/>
</dbReference>
<dbReference type="Gene3D" id="2.40.50.40">
    <property type="match status" value="1"/>
</dbReference>
<dbReference type="CDD" id="cd00272">
    <property type="entry name" value="Chemokine_CC"/>
    <property type="match status" value="1"/>
</dbReference>
<dbReference type="GO" id="GO:0030335">
    <property type="term" value="P:positive regulation of cell migration"/>
    <property type="evidence" value="ECO:0007669"/>
    <property type="project" value="TreeGrafter"/>
</dbReference>
<dbReference type="AlphaFoldDB" id="A0AAX6QCW7"/>
<dbReference type="GO" id="GO:0048020">
    <property type="term" value="F:CCR chemokine receptor binding"/>
    <property type="evidence" value="ECO:0007669"/>
    <property type="project" value="TreeGrafter"/>
</dbReference>
<dbReference type="InterPro" id="IPR039809">
    <property type="entry name" value="Chemokine_b/g/d"/>
</dbReference>
<dbReference type="CTD" id="6360"/>
<keyword evidence="3 5" id="KW-0202">Cytokine</keyword>
<dbReference type="GeneID" id="101712740"/>
<dbReference type="GO" id="GO:0070098">
    <property type="term" value="P:chemokine-mediated signaling pathway"/>
    <property type="evidence" value="ECO:0007669"/>
    <property type="project" value="TreeGrafter"/>
</dbReference>
<dbReference type="GO" id="GO:0006954">
    <property type="term" value="P:inflammatory response"/>
    <property type="evidence" value="ECO:0007669"/>
    <property type="project" value="TreeGrafter"/>
</dbReference>
<evidence type="ECO:0000256" key="3">
    <source>
        <dbReference type="ARBA" id="ARBA00022514"/>
    </source>
</evidence>
<feature type="chain" id="PRO_5043088628" description="C-C motif chemokine" evidence="5">
    <location>
        <begin position="21"/>
        <end position="118"/>
    </location>
</feature>
<dbReference type="InterPro" id="IPR036048">
    <property type="entry name" value="Interleukin_8-like_sf"/>
</dbReference>
<dbReference type="RefSeq" id="XP_004870721.1">
    <property type="nucleotide sequence ID" value="XM_004870664.3"/>
</dbReference>
<evidence type="ECO:0000259" key="6">
    <source>
        <dbReference type="SMART" id="SM00199"/>
    </source>
</evidence>
<keyword evidence="7" id="KW-1185">Reference proteome</keyword>
<evidence type="ECO:0000256" key="2">
    <source>
        <dbReference type="ARBA" id="ARBA00022500"/>
    </source>
</evidence>
<evidence type="ECO:0000256" key="5">
    <source>
        <dbReference type="RuleBase" id="RU361150"/>
    </source>
</evidence>
<dbReference type="Proteomes" id="UP000694906">
    <property type="component" value="Unplaced"/>
</dbReference>
<keyword evidence="5" id="KW-0732">Signal</keyword>
<sequence>MKVSVAALFLFLLVLTMTSAFYSEPKIPESVNSPPTCCLKHQEKPLPKKLLVGYRKALYCTLPAIIFVTKKHREVCANPSDKWVQDYINDPTVPLLPDKNLASMTRTKKGRVQLPNSP</sequence>
<organism evidence="7 8">
    <name type="scientific">Heterocephalus glaber</name>
    <name type="common">Naked mole rat</name>
    <dbReference type="NCBI Taxonomy" id="10181"/>
    <lineage>
        <taxon>Eukaryota</taxon>
        <taxon>Metazoa</taxon>
        <taxon>Chordata</taxon>
        <taxon>Craniata</taxon>
        <taxon>Vertebrata</taxon>
        <taxon>Euteleostomi</taxon>
        <taxon>Mammalia</taxon>
        <taxon>Eutheria</taxon>
        <taxon>Euarchontoglires</taxon>
        <taxon>Glires</taxon>
        <taxon>Rodentia</taxon>
        <taxon>Hystricomorpha</taxon>
        <taxon>Bathyergidae</taxon>
        <taxon>Heterocephalus</taxon>
    </lineage>
</organism>
<dbReference type="InterPro" id="IPR000827">
    <property type="entry name" value="Chemokine_CC_CS"/>
</dbReference>
<dbReference type="KEGG" id="hgl:101712740"/>
<comment type="subcellular location">
    <subcellularLocation>
        <location evidence="5">Secreted</location>
    </subcellularLocation>
</comment>
<keyword evidence="4" id="KW-1015">Disulfide bond</keyword>
<evidence type="ECO:0000313" key="7">
    <source>
        <dbReference type="Proteomes" id="UP000694906"/>
    </source>
</evidence>